<gene>
    <name evidence="3" type="ORF">BDV28DRAFT_147813</name>
</gene>
<feature type="region of interest" description="Disordered" evidence="1">
    <location>
        <begin position="22"/>
        <end position="128"/>
    </location>
</feature>
<dbReference type="OrthoDB" id="4503053at2759"/>
<reference evidence="4" key="1">
    <citation type="submission" date="2019-04" db="EMBL/GenBank/DDBJ databases">
        <title>Friends and foes A comparative genomics studyof 23 Aspergillus species from section Flavi.</title>
        <authorList>
            <consortium name="DOE Joint Genome Institute"/>
            <person name="Kjaerbolling I."/>
            <person name="Vesth T."/>
            <person name="Frisvad J.C."/>
            <person name="Nybo J.L."/>
            <person name="Theobald S."/>
            <person name="Kildgaard S."/>
            <person name="Isbrandt T."/>
            <person name="Kuo A."/>
            <person name="Sato A."/>
            <person name="Lyhne E.K."/>
            <person name="Kogle M.E."/>
            <person name="Wiebenga A."/>
            <person name="Kun R.S."/>
            <person name="Lubbers R.J."/>
            <person name="Makela M.R."/>
            <person name="Barry K."/>
            <person name="Chovatia M."/>
            <person name="Clum A."/>
            <person name="Daum C."/>
            <person name="Haridas S."/>
            <person name="He G."/>
            <person name="LaButti K."/>
            <person name="Lipzen A."/>
            <person name="Mondo S."/>
            <person name="Riley R."/>
            <person name="Salamov A."/>
            <person name="Simmons B.A."/>
            <person name="Magnuson J.K."/>
            <person name="Henrissat B."/>
            <person name="Mortensen U.H."/>
            <person name="Larsen T.O."/>
            <person name="Devries R.P."/>
            <person name="Grigoriev I.V."/>
            <person name="Machida M."/>
            <person name="Baker S.E."/>
            <person name="Andersen M.R."/>
        </authorList>
    </citation>
    <scope>NUCLEOTIDE SEQUENCE [LARGE SCALE GENOMIC DNA]</scope>
    <source>
        <strain evidence="4">CBS 553.77</strain>
    </source>
</reference>
<dbReference type="Proteomes" id="UP000327118">
    <property type="component" value="Unassembled WGS sequence"/>
</dbReference>
<evidence type="ECO:0000256" key="2">
    <source>
        <dbReference type="SAM" id="SignalP"/>
    </source>
</evidence>
<evidence type="ECO:0000313" key="3">
    <source>
        <dbReference type="EMBL" id="KAE8353719.1"/>
    </source>
</evidence>
<name>A0A5N6ZAH3_9EURO</name>
<feature type="signal peptide" evidence="2">
    <location>
        <begin position="1"/>
        <end position="17"/>
    </location>
</feature>
<evidence type="ECO:0000313" key="4">
    <source>
        <dbReference type="Proteomes" id="UP000327118"/>
    </source>
</evidence>
<dbReference type="EMBL" id="ML739090">
    <property type="protein sequence ID" value="KAE8353719.1"/>
    <property type="molecule type" value="Genomic_DNA"/>
</dbReference>
<evidence type="ECO:0000256" key="1">
    <source>
        <dbReference type="SAM" id="MobiDB-lite"/>
    </source>
</evidence>
<keyword evidence="4" id="KW-1185">Reference proteome</keyword>
<keyword evidence="2" id="KW-0732">Signal</keyword>
<organism evidence="3 4">
    <name type="scientific">Aspergillus coremiiformis</name>
    <dbReference type="NCBI Taxonomy" id="138285"/>
    <lineage>
        <taxon>Eukaryota</taxon>
        <taxon>Fungi</taxon>
        <taxon>Dikarya</taxon>
        <taxon>Ascomycota</taxon>
        <taxon>Pezizomycotina</taxon>
        <taxon>Eurotiomycetes</taxon>
        <taxon>Eurotiomycetidae</taxon>
        <taxon>Eurotiales</taxon>
        <taxon>Aspergillaceae</taxon>
        <taxon>Aspergillus</taxon>
        <taxon>Aspergillus subgen. Circumdati</taxon>
    </lineage>
</organism>
<protein>
    <submittedName>
        <fullName evidence="3">Uncharacterized protein</fullName>
    </submittedName>
</protein>
<dbReference type="AlphaFoldDB" id="A0A5N6ZAH3"/>
<accession>A0A5N6ZAH3</accession>
<feature type="chain" id="PRO_5025059506" evidence="2">
    <location>
        <begin position="18"/>
        <end position="128"/>
    </location>
</feature>
<proteinExistence type="predicted"/>
<sequence length="128" mass="13748">MRTQGIAFLGLCAIVLAVPHKPREEKPESLWKSWPESSSAYATPSSYIPRPSPSPTKPPGDDEFPSSSFPWPTNLPLPSGDFSGSGDDDNSRSDGVDGKSTPATSKLPDFGGIEQPWDNSKQSDKKDA</sequence>